<keyword evidence="8" id="KW-0325">Glycoprotein</keyword>
<dbReference type="GO" id="GO:0005615">
    <property type="term" value="C:extracellular space"/>
    <property type="evidence" value="ECO:0007669"/>
    <property type="project" value="TreeGrafter"/>
</dbReference>
<keyword evidence="10" id="KW-1133">Transmembrane helix</keyword>
<dbReference type="EMBL" id="JBBNAE010000004">
    <property type="protein sequence ID" value="KAK9130076.1"/>
    <property type="molecule type" value="Genomic_DNA"/>
</dbReference>
<evidence type="ECO:0000256" key="7">
    <source>
        <dbReference type="ARBA" id="ARBA00022833"/>
    </source>
</evidence>
<keyword evidence="10" id="KW-0812">Transmembrane</keyword>
<dbReference type="InterPro" id="IPR000834">
    <property type="entry name" value="Peptidase_M14"/>
</dbReference>
<dbReference type="GO" id="GO:0004181">
    <property type="term" value="F:metallocarboxypeptidase activity"/>
    <property type="evidence" value="ECO:0007669"/>
    <property type="project" value="InterPro"/>
</dbReference>
<evidence type="ECO:0000256" key="6">
    <source>
        <dbReference type="ARBA" id="ARBA00022801"/>
    </source>
</evidence>
<dbReference type="Gene3D" id="2.60.40.1120">
    <property type="entry name" value="Carboxypeptidase-like, regulatory domain"/>
    <property type="match status" value="1"/>
</dbReference>
<evidence type="ECO:0000256" key="4">
    <source>
        <dbReference type="ARBA" id="ARBA00022670"/>
    </source>
</evidence>
<sequence>MEFFSSSLYVLLLLFAVTSIRGYQLGRTVLANLMRFPVGACPRRLGRRLSLQIRPRWLPDLSIAEMARGYMTNSDLEDAMKQFITRCSHISRMYSIGKSVNGVPLWVMEISDKPGHREAEPAFKVSTLLDLQFIGNVHGDEPVGRELLLLLANWLCDNYRKDPLATLIITKVHLHMLPTMNPDGFSLRVRGNANYIDLNRDFPDQFLPMNNDEEARQPETKAIMRWLKEYHFTASASLHGGALVANYPWDGSQSKRREYYACPDDKAFQYMASLYSHSHYNMSLGKEFHEGITNGAAWYPIYGGMQDWNYIHGGCFELTLEISEVKWPDANELPALWEYNRISMLNLVASLVKTGVHGRILSSEDGRTLPASVAINGINYTVIADQAFGDYHRILAPGEKYEVMATVPGYQSKATRILLEDDEAVNVDFVMDPEGGPQTTKQLPVSINCNCNCDCDKTKIYLAGLEGWTHVEMSLVVAVILACFGILFKRKTLLKLLKQRPLLGPRRSVGV</sequence>
<gene>
    <name evidence="13" type="ORF">Sjap_010563</name>
</gene>
<organism evidence="13 14">
    <name type="scientific">Stephania japonica</name>
    <dbReference type="NCBI Taxonomy" id="461633"/>
    <lineage>
        <taxon>Eukaryota</taxon>
        <taxon>Viridiplantae</taxon>
        <taxon>Streptophyta</taxon>
        <taxon>Embryophyta</taxon>
        <taxon>Tracheophyta</taxon>
        <taxon>Spermatophyta</taxon>
        <taxon>Magnoliopsida</taxon>
        <taxon>Ranunculales</taxon>
        <taxon>Menispermaceae</taxon>
        <taxon>Menispermoideae</taxon>
        <taxon>Cissampelideae</taxon>
        <taxon>Stephania</taxon>
    </lineage>
</organism>
<evidence type="ECO:0000256" key="5">
    <source>
        <dbReference type="ARBA" id="ARBA00022723"/>
    </source>
</evidence>
<dbReference type="InterPro" id="IPR057247">
    <property type="entry name" value="CARBOXYPEPT_ZN_2"/>
</dbReference>
<reference evidence="13 14" key="1">
    <citation type="submission" date="2024-01" db="EMBL/GenBank/DDBJ databases">
        <title>Genome assemblies of Stephania.</title>
        <authorList>
            <person name="Yang L."/>
        </authorList>
    </citation>
    <scope>NUCLEOTIDE SEQUENCE [LARGE SCALE GENOMIC DNA]</scope>
    <source>
        <strain evidence="13">QJT</strain>
        <tissue evidence="13">Leaf</tissue>
    </source>
</reference>
<evidence type="ECO:0000259" key="12">
    <source>
        <dbReference type="PROSITE" id="PS52035"/>
    </source>
</evidence>
<comment type="cofactor">
    <cofactor evidence="1">
        <name>Zn(2+)</name>
        <dbReference type="ChEBI" id="CHEBI:29105"/>
    </cofactor>
</comment>
<keyword evidence="10" id="KW-0472">Membrane</keyword>
<feature type="signal peptide" evidence="11">
    <location>
        <begin position="1"/>
        <end position="22"/>
    </location>
</feature>
<dbReference type="Proteomes" id="UP001417504">
    <property type="component" value="Unassembled WGS sequence"/>
</dbReference>
<dbReference type="InterPro" id="IPR008969">
    <property type="entry name" value="CarboxyPept-like_regulatory"/>
</dbReference>
<keyword evidence="4" id="KW-0645">Protease</keyword>
<feature type="domain" description="Peptidase M14" evidence="12">
    <location>
        <begin position="69"/>
        <end position="351"/>
    </location>
</feature>
<evidence type="ECO:0000256" key="10">
    <source>
        <dbReference type="SAM" id="Phobius"/>
    </source>
</evidence>
<evidence type="ECO:0000256" key="9">
    <source>
        <dbReference type="PROSITE-ProRule" id="PRU01379"/>
    </source>
</evidence>
<dbReference type="GO" id="GO:0006518">
    <property type="term" value="P:peptide metabolic process"/>
    <property type="evidence" value="ECO:0007669"/>
    <property type="project" value="TreeGrafter"/>
</dbReference>
<evidence type="ECO:0000256" key="2">
    <source>
        <dbReference type="ARBA" id="ARBA00005988"/>
    </source>
</evidence>
<dbReference type="SUPFAM" id="SSF53187">
    <property type="entry name" value="Zn-dependent exopeptidases"/>
    <property type="match status" value="1"/>
</dbReference>
<feature type="chain" id="PRO_5043034468" description="Peptidase M14 domain-containing protein" evidence="11">
    <location>
        <begin position="23"/>
        <end position="511"/>
    </location>
</feature>
<evidence type="ECO:0000256" key="11">
    <source>
        <dbReference type="SAM" id="SignalP"/>
    </source>
</evidence>
<feature type="transmembrane region" description="Helical" evidence="10">
    <location>
        <begin position="467"/>
        <end position="488"/>
    </location>
</feature>
<dbReference type="Pfam" id="PF00246">
    <property type="entry name" value="Peptidase_M14"/>
    <property type="match status" value="1"/>
</dbReference>
<keyword evidence="14" id="KW-1185">Reference proteome</keyword>
<evidence type="ECO:0000256" key="3">
    <source>
        <dbReference type="ARBA" id="ARBA00022645"/>
    </source>
</evidence>
<keyword evidence="11" id="KW-0732">Signal</keyword>
<dbReference type="AlphaFoldDB" id="A0AAP0P786"/>
<evidence type="ECO:0000256" key="8">
    <source>
        <dbReference type="ARBA" id="ARBA00023180"/>
    </source>
</evidence>
<name>A0AAP0P786_9MAGN</name>
<dbReference type="PANTHER" id="PTHR11532:SF57">
    <property type="entry name" value="CARBOXYPEPTIDASE D, B"/>
    <property type="match status" value="1"/>
</dbReference>
<proteinExistence type="inferred from homology"/>
<dbReference type="SMART" id="SM00631">
    <property type="entry name" value="Zn_pept"/>
    <property type="match status" value="1"/>
</dbReference>
<accession>A0AAP0P786</accession>
<keyword evidence="7" id="KW-0862">Zinc</keyword>
<protein>
    <recommendedName>
        <fullName evidence="12">Peptidase M14 domain-containing protein</fullName>
    </recommendedName>
</protein>
<keyword evidence="5" id="KW-0479">Metal-binding</keyword>
<keyword evidence="6" id="KW-0378">Hydrolase</keyword>
<evidence type="ECO:0000313" key="14">
    <source>
        <dbReference type="Proteomes" id="UP001417504"/>
    </source>
</evidence>
<dbReference type="PROSITE" id="PS00133">
    <property type="entry name" value="CARBOXYPEPT_ZN_2"/>
    <property type="match status" value="1"/>
</dbReference>
<dbReference type="PROSITE" id="PS52035">
    <property type="entry name" value="PEPTIDASE_M14"/>
    <property type="match status" value="1"/>
</dbReference>
<comment type="caution">
    <text evidence="13">The sequence shown here is derived from an EMBL/GenBank/DDBJ whole genome shotgun (WGS) entry which is preliminary data.</text>
</comment>
<dbReference type="GO" id="GO:0008270">
    <property type="term" value="F:zinc ion binding"/>
    <property type="evidence" value="ECO:0007669"/>
    <property type="project" value="InterPro"/>
</dbReference>
<dbReference type="SUPFAM" id="SSF49464">
    <property type="entry name" value="Carboxypeptidase regulatory domain-like"/>
    <property type="match status" value="1"/>
</dbReference>
<dbReference type="PANTHER" id="PTHR11532">
    <property type="entry name" value="PROTEASE M14 CARBOXYPEPTIDASE"/>
    <property type="match status" value="1"/>
</dbReference>
<dbReference type="Gene3D" id="3.40.630.10">
    <property type="entry name" value="Zn peptidases"/>
    <property type="match status" value="1"/>
</dbReference>
<dbReference type="PRINTS" id="PR00765">
    <property type="entry name" value="CRBOXYPTASEA"/>
</dbReference>
<dbReference type="CDD" id="cd11308">
    <property type="entry name" value="Peptidase_M14NE-CP-C_like"/>
    <property type="match status" value="1"/>
</dbReference>
<dbReference type="GO" id="GO:0016485">
    <property type="term" value="P:protein processing"/>
    <property type="evidence" value="ECO:0007669"/>
    <property type="project" value="TreeGrafter"/>
</dbReference>
<dbReference type="FunFam" id="3.40.630.10:FF:000020">
    <property type="entry name" value="Carboxypeptidase D"/>
    <property type="match status" value="1"/>
</dbReference>
<feature type="active site" description="Proton donor/acceptor" evidence="9">
    <location>
        <position position="321"/>
    </location>
</feature>
<keyword evidence="3" id="KW-0121">Carboxypeptidase</keyword>
<dbReference type="CDD" id="cd18172">
    <property type="entry name" value="M14_CP_plant"/>
    <property type="match status" value="1"/>
</dbReference>
<dbReference type="InterPro" id="IPR050753">
    <property type="entry name" value="Peptidase_M14_domain"/>
</dbReference>
<evidence type="ECO:0000313" key="13">
    <source>
        <dbReference type="EMBL" id="KAK9130076.1"/>
    </source>
</evidence>
<evidence type="ECO:0000256" key="1">
    <source>
        <dbReference type="ARBA" id="ARBA00001947"/>
    </source>
</evidence>
<comment type="similarity">
    <text evidence="2 9">Belongs to the peptidase M14 family.</text>
</comment>